<dbReference type="EMBL" id="CM007650">
    <property type="protein sequence ID" value="ONM60090.1"/>
    <property type="molecule type" value="Genomic_DNA"/>
</dbReference>
<sequence>MVSTLEQLLIAAAFLVVAAAASTVPVSPAAAATRPYHGGGCYSHFFAFGDSLIDTGNFIRYSTARPSSTAPPAAGPTAASSLTSLVLERLGYPRWPPYLDGKSKDDFRHGANFAVASGTALNQLLFKKHGLNVNGITPYSLGVQIGWFKKVLAMLASNEHERREIMASSLFLVGEIGANDYNHPFFQNRTLDFVDSLVPLVIRSIGRSLESLIQLGAKTVYVPGIFPLGCLPRYIFLFRDSGAAGCLRWLNDLTSRHNALLRAKLAGLRRAYRDVSIVYVDYYAEVTGIVGAPARNGFAPATALDACCGGGGFHNANFTVHCSEPGAVQCADPS</sequence>
<name>A0A1D6IL11_MAIZE</name>
<organism evidence="3">
    <name type="scientific">Zea mays</name>
    <name type="common">Maize</name>
    <dbReference type="NCBI Taxonomy" id="4577"/>
    <lineage>
        <taxon>Eukaryota</taxon>
        <taxon>Viridiplantae</taxon>
        <taxon>Streptophyta</taxon>
        <taxon>Embryophyta</taxon>
        <taxon>Tracheophyta</taxon>
        <taxon>Spermatophyta</taxon>
        <taxon>Magnoliopsida</taxon>
        <taxon>Liliopsida</taxon>
        <taxon>Poales</taxon>
        <taxon>Poaceae</taxon>
        <taxon>PACMAD clade</taxon>
        <taxon>Panicoideae</taxon>
        <taxon>Andropogonodae</taxon>
        <taxon>Andropogoneae</taxon>
        <taxon>Tripsacinae</taxon>
        <taxon>Zea</taxon>
    </lineage>
</organism>
<dbReference type="PANTHER" id="PTHR22835:SF235">
    <property type="entry name" value="OS07G0642200 PROTEIN"/>
    <property type="match status" value="1"/>
</dbReference>
<dbReference type="STRING" id="4577.A0A1D6IL11"/>
<feature type="non-terminal residue" evidence="3">
    <location>
        <position position="334"/>
    </location>
</feature>
<evidence type="ECO:0000256" key="2">
    <source>
        <dbReference type="ARBA" id="ARBA00023180"/>
    </source>
</evidence>
<dbReference type="GO" id="GO:0016298">
    <property type="term" value="F:lipase activity"/>
    <property type="evidence" value="ECO:0007669"/>
    <property type="project" value="InterPro"/>
</dbReference>
<dbReference type="InterPro" id="IPR001087">
    <property type="entry name" value="GDSL"/>
</dbReference>
<accession>A0A1D6IL11</accession>
<evidence type="ECO:0000313" key="3">
    <source>
        <dbReference type="EMBL" id="ONM60090.1"/>
    </source>
</evidence>
<dbReference type="AlphaFoldDB" id="A0A1D6IL11"/>
<dbReference type="InterPro" id="IPR008265">
    <property type="entry name" value="Lipase_GDSL_AS"/>
</dbReference>
<proteinExistence type="inferred from homology"/>
<dbReference type="ExpressionAtlas" id="A0A1D6IL11">
    <property type="expression patterns" value="baseline"/>
</dbReference>
<dbReference type="InterPro" id="IPR036514">
    <property type="entry name" value="SGNH_hydro_sf"/>
</dbReference>
<comment type="similarity">
    <text evidence="1">Belongs to the 'GDSL' lipolytic enzyme family.</text>
</comment>
<dbReference type="PROSITE" id="PS01098">
    <property type="entry name" value="LIPASE_GDSL_SER"/>
    <property type="match status" value="1"/>
</dbReference>
<dbReference type="OMA" id="CYSHLFT"/>
<reference evidence="3" key="1">
    <citation type="submission" date="2015-12" db="EMBL/GenBank/DDBJ databases">
        <title>Update maize B73 reference genome by single molecule sequencing technologies.</title>
        <authorList>
            <consortium name="Maize Genome Sequencing Project"/>
            <person name="Ware D."/>
        </authorList>
    </citation>
    <scope>NUCLEOTIDE SEQUENCE [LARGE SCALE GENOMIC DNA]</scope>
    <source>
        <tissue evidence="3">Seedling</tissue>
    </source>
</reference>
<dbReference type="Pfam" id="PF00657">
    <property type="entry name" value="Lipase_GDSL"/>
    <property type="match status" value="1"/>
</dbReference>
<dbReference type="PANTHER" id="PTHR22835">
    <property type="entry name" value="ZINC FINGER FYVE DOMAIN CONTAINING PROTEIN"/>
    <property type="match status" value="1"/>
</dbReference>
<gene>
    <name evidence="3" type="ORF">ZEAMMB73_Zm00001d022309</name>
</gene>
<keyword evidence="2" id="KW-0325">Glycoprotein</keyword>
<evidence type="ECO:0000256" key="1">
    <source>
        <dbReference type="ARBA" id="ARBA00008668"/>
    </source>
</evidence>
<dbReference type="Gene3D" id="3.40.50.1110">
    <property type="entry name" value="SGNH hydrolase"/>
    <property type="match status" value="1"/>
</dbReference>
<dbReference type="GO" id="GO:0006629">
    <property type="term" value="P:lipid metabolic process"/>
    <property type="evidence" value="ECO:0007669"/>
    <property type="project" value="InterPro"/>
</dbReference>
<protein>
    <submittedName>
        <fullName evidence="3">GDSL esterase/lipase</fullName>
    </submittedName>
</protein>